<keyword evidence="1" id="KW-0732">Signal</keyword>
<dbReference type="Proteomes" id="UP000189739">
    <property type="component" value="Unassembled WGS sequence"/>
</dbReference>
<organism evidence="2 3">
    <name type="scientific">Mucilaginibacter pedocola</name>
    <dbReference type="NCBI Taxonomy" id="1792845"/>
    <lineage>
        <taxon>Bacteria</taxon>
        <taxon>Pseudomonadati</taxon>
        <taxon>Bacteroidota</taxon>
        <taxon>Sphingobacteriia</taxon>
        <taxon>Sphingobacteriales</taxon>
        <taxon>Sphingobacteriaceae</taxon>
        <taxon>Mucilaginibacter</taxon>
    </lineage>
</organism>
<evidence type="ECO:0000313" key="3">
    <source>
        <dbReference type="Proteomes" id="UP000189739"/>
    </source>
</evidence>
<gene>
    <name evidence="2" type="ORF">BC343_29555</name>
</gene>
<sequence length="313" mass="34111">MIPENEKKATKQKTIIKRLTAMVALAFMGGSAMAQQNLFSYNQYADNLTPVNPAYSLLDKAGNVNILGRRQFVGIDGAPTSLLMSASFPLENIGASAGLFLVNDKFAVENQTEVNGFFAKSIQLASSSYLSVSLNAGIRSYVANYSILDPSDPQFSQDVRETKPNIGFGVMFYGDNYYIGVSVPELSFRNLGTASVQQANYLRSHYYFSGGVLLKLNEDVHLKPASLVSYLQGSPVVADFSGTVILKEQLGLGLNYRTNKQVAGIISVNANSFKVGYSYQFGTSSSNLGGYNNATHEVSISYRWGTDLQRKLL</sequence>
<dbReference type="Pfam" id="PF11751">
    <property type="entry name" value="PorP_SprF"/>
    <property type="match status" value="1"/>
</dbReference>
<reference evidence="2 3" key="1">
    <citation type="submission" date="2016-07" db="EMBL/GenBank/DDBJ databases">
        <title>Genomic analysis of zinc-resistant bacterium Mucilaginibacter pedocola TBZ30.</title>
        <authorList>
            <person name="Huang J."/>
            <person name="Tang J."/>
        </authorList>
    </citation>
    <scope>NUCLEOTIDE SEQUENCE [LARGE SCALE GENOMIC DNA]</scope>
    <source>
        <strain evidence="2 3">TBZ30</strain>
    </source>
</reference>
<feature type="chain" id="PRO_5013386440" description="Type IX secretion system membrane protein PorP/SprF" evidence="1">
    <location>
        <begin position="35"/>
        <end position="313"/>
    </location>
</feature>
<dbReference type="InterPro" id="IPR019861">
    <property type="entry name" value="PorP/SprF_Bacteroidetes"/>
</dbReference>
<dbReference type="OrthoDB" id="1493187at2"/>
<comment type="caution">
    <text evidence="2">The sequence shown here is derived from an EMBL/GenBank/DDBJ whole genome shotgun (WGS) entry which is preliminary data.</text>
</comment>
<evidence type="ECO:0000256" key="1">
    <source>
        <dbReference type="SAM" id="SignalP"/>
    </source>
</evidence>
<dbReference type="AlphaFoldDB" id="A0A1S9PDL9"/>
<dbReference type="RefSeq" id="WP_078348965.1">
    <property type="nucleotide sequence ID" value="NZ_MBTF01000017.1"/>
</dbReference>
<dbReference type="NCBIfam" id="TIGR03519">
    <property type="entry name" value="T9SS_PorP_fam"/>
    <property type="match status" value="1"/>
</dbReference>
<dbReference type="STRING" id="1792845.BC343_29555"/>
<evidence type="ECO:0000313" key="2">
    <source>
        <dbReference type="EMBL" id="OOQ59064.1"/>
    </source>
</evidence>
<name>A0A1S9PDL9_9SPHI</name>
<dbReference type="EMBL" id="MBTF01000017">
    <property type="protein sequence ID" value="OOQ59064.1"/>
    <property type="molecule type" value="Genomic_DNA"/>
</dbReference>
<proteinExistence type="predicted"/>
<evidence type="ECO:0008006" key="4">
    <source>
        <dbReference type="Google" id="ProtNLM"/>
    </source>
</evidence>
<feature type="signal peptide" evidence="1">
    <location>
        <begin position="1"/>
        <end position="34"/>
    </location>
</feature>
<accession>A0A1S9PDL9</accession>
<protein>
    <recommendedName>
        <fullName evidence="4">Type IX secretion system membrane protein PorP/SprF</fullName>
    </recommendedName>
</protein>
<keyword evidence="3" id="KW-1185">Reference proteome</keyword>